<keyword evidence="3" id="KW-1185">Reference proteome</keyword>
<accession>A0A150WZE6</accession>
<dbReference type="Proteomes" id="UP000075606">
    <property type="component" value="Unassembled WGS sequence"/>
</dbReference>
<comment type="caution">
    <text evidence="2">The sequence shown here is derived from an EMBL/GenBank/DDBJ whole genome shotgun (WGS) entry which is preliminary data.</text>
</comment>
<proteinExistence type="predicted"/>
<evidence type="ECO:0008006" key="4">
    <source>
        <dbReference type="Google" id="ProtNLM"/>
    </source>
</evidence>
<evidence type="ECO:0000256" key="1">
    <source>
        <dbReference type="SAM" id="SignalP"/>
    </source>
</evidence>
<dbReference type="AlphaFoldDB" id="A0A150WZE6"/>
<feature type="chain" id="PRO_5007573943" description="Adhesin domain-containing protein" evidence="1">
    <location>
        <begin position="20"/>
        <end position="244"/>
    </location>
</feature>
<keyword evidence="1" id="KW-0732">Signal</keyword>
<sequence>MKNITTLLLLFLCASLSLAQQVEKNYPLANTEKLSLKFEYPELVKVSTWDKQEVQIVAKVLINGQDGSEDFVLSPTRNSGQLTISSELKNLDSYKQNYVSVQSDSDENESIIVSRDGSTYKIGKGSKTYYNGTEIEVLLEVFLPENALVEIDAKYGMVEVLSAPKQLNVYAKYGGADIMIKESALKNLYASTSWGQIFSNLSSKVSVAGDDMLGKSLVAEIDNGSGVNSVKVQSEYGNVFLRKN</sequence>
<dbReference type="STRING" id="333140.AWW68_17660"/>
<organism evidence="2 3">
    <name type="scientific">Roseivirga spongicola</name>
    <dbReference type="NCBI Taxonomy" id="333140"/>
    <lineage>
        <taxon>Bacteria</taxon>
        <taxon>Pseudomonadati</taxon>
        <taxon>Bacteroidota</taxon>
        <taxon>Cytophagia</taxon>
        <taxon>Cytophagales</taxon>
        <taxon>Roseivirgaceae</taxon>
        <taxon>Roseivirga</taxon>
    </lineage>
</organism>
<dbReference type="EMBL" id="LRPC01000031">
    <property type="protein sequence ID" value="KYG71843.1"/>
    <property type="molecule type" value="Genomic_DNA"/>
</dbReference>
<gene>
    <name evidence="2" type="ORF">AWW68_17660</name>
</gene>
<evidence type="ECO:0000313" key="3">
    <source>
        <dbReference type="Proteomes" id="UP000075606"/>
    </source>
</evidence>
<protein>
    <recommendedName>
        <fullName evidence="4">Adhesin domain-containing protein</fullName>
    </recommendedName>
</protein>
<dbReference type="RefSeq" id="WP_068224885.1">
    <property type="nucleotide sequence ID" value="NZ_CP139724.1"/>
</dbReference>
<evidence type="ECO:0000313" key="2">
    <source>
        <dbReference type="EMBL" id="KYG71843.1"/>
    </source>
</evidence>
<reference evidence="2 3" key="1">
    <citation type="submission" date="2016-01" db="EMBL/GenBank/DDBJ databases">
        <title>Genome sequencing of Roseivirga spongicola UST030701-084.</title>
        <authorList>
            <person name="Selvaratnam C."/>
            <person name="Thevarajoo S."/>
            <person name="Goh K.M."/>
            <person name="Ee R."/>
            <person name="Chan K.-G."/>
            <person name="Chong C.S."/>
        </authorList>
    </citation>
    <scope>NUCLEOTIDE SEQUENCE [LARGE SCALE GENOMIC DNA]</scope>
    <source>
        <strain evidence="2 3">UST030701-084</strain>
    </source>
</reference>
<name>A0A150WZE6_9BACT</name>
<dbReference type="OrthoDB" id="1115882at2"/>
<feature type="signal peptide" evidence="1">
    <location>
        <begin position="1"/>
        <end position="19"/>
    </location>
</feature>